<dbReference type="InterPro" id="IPR001100">
    <property type="entry name" value="Pyr_nuc-diS_OxRdtase"/>
</dbReference>
<dbReference type="GO" id="GO:0050660">
    <property type="term" value="F:flavin adenine dinucleotide binding"/>
    <property type="evidence" value="ECO:0000318"/>
    <property type="project" value="GO_Central"/>
</dbReference>
<dbReference type="Pfam" id="PF02852">
    <property type="entry name" value="Pyr_redox_dim"/>
    <property type="match status" value="1"/>
</dbReference>
<keyword evidence="5 10" id="KW-0560">Oxidoreductase</keyword>
<dbReference type="eggNOG" id="KOG1335">
    <property type="taxonomic scope" value="Eukaryota"/>
</dbReference>
<organism evidence="14 15">
    <name type="scientific">Monosiga brevicollis</name>
    <name type="common">Choanoflagellate</name>
    <dbReference type="NCBI Taxonomy" id="81824"/>
    <lineage>
        <taxon>Eukaryota</taxon>
        <taxon>Choanoflagellata</taxon>
        <taxon>Craspedida</taxon>
        <taxon>Salpingoecidae</taxon>
        <taxon>Monosiga</taxon>
    </lineage>
</organism>
<feature type="binding site" evidence="8">
    <location>
        <position position="352"/>
    </location>
    <ligand>
        <name>NAD(+)</name>
        <dbReference type="ChEBI" id="CHEBI:57540"/>
    </ligand>
</feature>
<evidence type="ECO:0000256" key="3">
    <source>
        <dbReference type="ARBA" id="ARBA00022827"/>
    </source>
</evidence>
<dbReference type="GO" id="GO:0003955">
    <property type="term" value="F:NAD(P)H dehydrogenase (quinone) activity"/>
    <property type="evidence" value="ECO:0000318"/>
    <property type="project" value="GO_Central"/>
</dbReference>
<feature type="binding site" evidence="8">
    <location>
        <begin position="260"/>
        <end position="267"/>
    </location>
    <ligand>
        <name>NAD(+)</name>
        <dbReference type="ChEBI" id="CHEBI:57540"/>
    </ligand>
</feature>
<evidence type="ECO:0000256" key="9">
    <source>
        <dbReference type="PIRSR" id="PIRSR000350-4"/>
    </source>
</evidence>
<evidence type="ECO:0000313" key="15">
    <source>
        <dbReference type="Proteomes" id="UP000001357"/>
    </source>
</evidence>
<reference evidence="14 15" key="1">
    <citation type="journal article" date="2008" name="Nature">
        <title>The genome of the choanoflagellate Monosiga brevicollis and the origin of metazoans.</title>
        <authorList>
            <consortium name="JGI Sequencing"/>
            <person name="King N."/>
            <person name="Westbrook M.J."/>
            <person name="Young S.L."/>
            <person name="Kuo A."/>
            <person name="Abedin M."/>
            <person name="Chapman J."/>
            <person name="Fairclough S."/>
            <person name="Hellsten U."/>
            <person name="Isogai Y."/>
            <person name="Letunic I."/>
            <person name="Marr M."/>
            <person name="Pincus D."/>
            <person name="Putnam N."/>
            <person name="Rokas A."/>
            <person name="Wright K.J."/>
            <person name="Zuzow R."/>
            <person name="Dirks W."/>
            <person name="Good M."/>
            <person name="Goodstein D."/>
            <person name="Lemons D."/>
            <person name="Li W."/>
            <person name="Lyons J.B."/>
            <person name="Morris A."/>
            <person name="Nichols S."/>
            <person name="Richter D.J."/>
            <person name="Salamov A."/>
            <person name="Bork P."/>
            <person name="Lim W.A."/>
            <person name="Manning G."/>
            <person name="Miller W.T."/>
            <person name="McGinnis W."/>
            <person name="Shapiro H."/>
            <person name="Tjian R."/>
            <person name="Grigoriev I.V."/>
            <person name="Rokhsar D."/>
        </authorList>
    </citation>
    <scope>NUCLEOTIDE SEQUENCE [LARGE SCALE GENOMIC DNA]</scope>
    <source>
        <strain evidence="15">MX1 / ATCC 50154</strain>
    </source>
</reference>
<feature type="binding site" evidence="8">
    <location>
        <position position="190"/>
    </location>
    <ligand>
        <name>FAD</name>
        <dbReference type="ChEBI" id="CHEBI:57692"/>
    </ligand>
</feature>
<evidence type="ECO:0000256" key="5">
    <source>
        <dbReference type="ARBA" id="ARBA00023002"/>
    </source>
</evidence>
<evidence type="ECO:0000259" key="13">
    <source>
        <dbReference type="Pfam" id="PF07992"/>
    </source>
</evidence>
<proteinExistence type="inferred from homology"/>
<feature type="domain" description="Pyridine nucleotide-disulphide oxidoreductase dimerisation" evidence="12">
    <location>
        <begin position="428"/>
        <end position="534"/>
    </location>
</feature>
<evidence type="ECO:0000256" key="10">
    <source>
        <dbReference type="RuleBase" id="RU003691"/>
    </source>
</evidence>
<dbReference type="Proteomes" id="UP000001357">
    <property type="component" value="Unassembled WGS sequence"/>
</dbReference>
<keyword evidence="3 8" id="KW-0274">FAD</keyword>
<dbReference type="PIRSF" id="PIRSF000350">
    <property type="entry name" value="Mercury_reductase_MerA"/>
    <property type="match status" value="1"/>
</dbReference>
<keyword evidence="2 10" id="KW-0285">Flavoprotein</keyword>
<keyword evidence="15" id="KW-1185">Reference proteome</keyword>
<keyword evidence="7 10" id="KW-0676">Redox-active center</keyword>
<feature type="binding site" evidence="8">
    <location>
        <position position="120"/>
    </location>
    <ligand>
        <name>FAD</name>
        <dbReference type="ChEBI" id="CHEBI:57692"/>
    </ligand>
</feature>
<dbReference type="InterPro" id="IPR023753">
    <property type="entry name" value="FAD/NAD-binding_dom"/>
</dbReference>
<dbReference type="AlphaFoldDB" id="A9UUE3"/>
<feature type="region of interest" description="Disordered" evidence="11">
    <location>
        <begin position="1"/>
        <end position="34"/>
    </location>
</feature>
<dbReference type="FunFam" id="3.50.50.60:FF:000379">
    <property type="entry name" value="Mercuric reductase"/>
    <property type="match status" value="1"/>
</dbReference>
<accession>A9UUE3</accession>
<dbReference type="OMA" id="TFESNYI"/>
<sequence length="568" mass="61030">MSWRHFITTPTTQNESSASLRQPHLRPSNVDGVTATPASALAPLDEHNIALLDKVHPPQWSNPNAKPLYDLVVIGAGAGGLVTSAAASGVGAKVALIEKHLMGTPTVGGDCLNVGCVPSKALLKAAKTAHTLRKAIDDEAELGVSLEGSVKVDFEKVMLRVRRLRAEIADADSVSRFADKLGVDVFLGAGQFVDRNTVVVNGQELRFIKCVIATGGSPALPDIPGLQAAYANQTQSQPVILTNENLFNRTVLPPRLAVIGAGAIGMEMAQAFERLGSKVTVLARSGRILPKEDRDVADLIQTCLHKEGIDFQLDVAKYTNVVATEDVVTLSFSTHGGVQQQLEVDAVLVAAGRRPNVGSLNCEAADVKYDAVNGIQVNDRLQSSNDAIFAVGDVCSRYQFTHASDFMARMVVRNTLFFGGDKFSNLLIPWSTYTSPEVAHVGAYAEDLDAQEVAYDVYEKRLDSNDRCILEGETEGLIRIVCKRGSDKIIGATIVGPNAGDMISEITLAMQAEVGLGTLASVIHPYPTRADAIRALGDQYNRTRLTPMVRRLLRGVVRFHRTGRSASK</sequence>
<evidence type="ECO:0008006" key="16">
    <source>
        <dbReference type="Google" id="ProtNLM"/>
    </source>
</evidence>
<evidence type="ECO:0000256" key="2">
    <source>
        <dbReference type="ARBA" id="ARBA00022630"/>
    </source>
</evidence>
<dbReference type="Pfam" id="PF07992">
    <property type="entry name" value="Pyr_redox_2"/>
    <property type="match status" value="1"/>
</dbReference>
<evidence type="ECO:0000256" key="11">
    <source>
        <dbReference type="SAM" id="MobiDB-lite"/>
    </source>
</evidence>
<dbReference type="PROSITE" id="PS00076">
    <property type="entry name" value="PYRIDINE_REDOX_1"/>
    <property type="match status" value="1"/>
</dbReference>
<keyword evidence="8" id="KW-0547">Nucleotide-binding</keyword>
<dbReference type="PRINTS" id="PR00411">
    <property type="entry name" value="PNDRDTASEI"/>
</dbReference>
<dbReference type="InterPro" id="IPR004099">
    <property type="entry name" value="Pyr_nucl-diS_OxRdtase_dimer"/>
</dbReference>
<dbReference type="FunFam" id="3.30.390.30:FF:000001">
    <property type="entry name" value="Dihydrolipoyl dehydrogenase"/>
    <property type="match status" value="1"/>
</dbReference>
<feature type="compositionally biased region" description="Polar residues" evidence="11">
    <location>
        <begin position="8"/>
        <end position="20"/>
    </location>
</feature>
<protein>
    <recommendedName>
        <fullName evidence="16">Mercuric reductase</fullName>
    </recommendedName>
</protein>
<evidence type="ECO:0000256" key="1">
    <source>
        <dbReference type="ARBA" id="ARBA00007532"/>
    </source>
</evidence>
<dbReference type="PANTHER" id="PTHR43014:SF2">
    <property type="entry name" value="MERCURIC REDUCTASE"/>
    <property type="match status" value="1"/>
</dbReference>
<evidence type="ECO:0000256" key="4">
    <source>
        <dbReference type="ARBA" id="ARBA00022857"/>
    </source>
</evidence>
<dbReference type="Gene3D" id="3.50.50.60">
    <property type="entry name" value="FAD/NAD(P)-binding domain"/>
    <property type="match status" value="2"/>
</dbReference>
<dbReference type="GeneID" id="5889484"/>
<dbReference type="RefSeq" id="XP_001744184.1">
    <property type="nucleotide sequence ID" value="XM_001744132.1"/>
</dbReference>
<evidence type="ECO:0000256" key="8">
    <source>
        <dbReference type="PIRSR" id="PIRSR000350-3"/>
    </source>
</evidence>
<comment type="cofactor">
    <cofactor evidence="8">
        <name>FAD</name>
        <dbReference type="ChEBI" id="CHEBI:57692"/>
    </cofactor>
    <text evidence="8">Binds 1 FAD per subunit.</text>
</comment>
<dbReference type="InterPro" id="IPR012999">
    <property type="entry name" value="Pyr_OxRdtase_I_AS"/>
</dbReference>
<dbReference type="KEGG" id="mbr:MONBRDRAFT_18328"/>
<evidence type="ECO:0000256" key="6">
    <source>
        <dbReference type="ARBA" id="ARBA00023157"/>
    </source>
</evidence>
<dbReference type="InterPro" id="IPR036188">
    <property type="entry name" value="FAD/NAD-bd_sf"/>
</dbReference>
<gene>
    <name evidence="14" type="ORF">MONBRDRAFT_18328</name>
</gene>
<dbReference type="STRING" id="81824.A9UUE3"/>
<keyword evidence="8" id="KW-0520">NAD</keyword>
<feature type="binding site" evidence="8">
    <location>
        <position position="393"/>
    </location>
    <ligand>
        <name>FAD</name>
        <dbReference type="ChEBI" id="CHEBI:57692"/>
    </ligand>
</feature>
<name>A9UUE3_MONBE</name>
<keyword evidence="6" id="KW-1015">Disulfide bond</keyword>
<evidence type="ECO:0000256" key="7">
    <source>
        <dbReference type="ARBA" id="ARBA00023284"/>
    </source>
</evidence>
<dbReference type="GO" id="GO:0016668">
    <property type="term" value="F:oxidoreductase activity, acting on a sulfur group of donors, NAD(P) as acceptor"/>
    <property type="evidence" value="ECO:0007669"/>
    <property type="project" value="InterPro"/>
</dbReference>
<dbReference type="InterPro" id="IPR016156">
    <property type="entry name" value="FAD/NAD-linked_Rdtase_dimer_sf"/>
</dbReference>
<feature type="disulfide bond" description="Redox-active" evidence="9">
    <location>
        <begin position="111"/>
        <end position="116"/>
    </location>
</feature>
<feature type="domain" description="FAD/NAD(P)-binding" evidence="13">
    <location>
        <begin position="69"/>
        <end position="404"/>
    </location>
</feature>
<dbReference type="SUPFAM" id="SSF55424">
    <property type="entry name" value="FAD/NAD-linked reductases, dimerisation (C-terminal) domain"/>
    <property type="match status" value="1"/>
</dbReference>
<comment type="similarity">
    <text evidence="1 10">Belongs to the class-I pyridine nucleotide-disulfide oxidoreductase family.</text>
</comment>
<evidence type="ECO:0000259" key="12">
    <source>
        <dbReference type="Pfam" id="PF02852"/>
    </source>
</evidence>
<dbReference type="PANTHER" id="PTHR43014">
    <property type="entry name" value="MERCURIC REDUCTASE"/>
    <property type="match status" value="1"/>
</dbReference>
<dbReference type="InParanoid" id="A9UUE3"/>
<dbReference type="PRINTS" id="PR00368">
    <property type="entry name" value="FADPNR"/>
</dbReference>
<dbReference type="Gene3D" id="3.30.390.30">
    <property type="match status" value="1"/>
</dbReference>
<dbReference type="EMBL" id="CH991546">
    <property type="protein sequence ID" value="EDQ90887.1"/>
    <property type="molecule type" value="Genomic_DNA"/>
</dbReference>
<dbReference type="SUPFAM" id="SSF51905">
    <property type="entry name" value="FAD/NAD(P)-binding domain"/>
    <property type="match status" value="1"/>
</dbReference>
<dbReference type="NCBIfam" id="NF004991">
    <property type="entry name" value="PRK06370.1-3"/>
    <property type="match status" value="1"/>
</dbReference>
<evidence type="ECO:0000313" key="14">
    <source>
        <dbReference type="EMBL" id="EDQ90887.1"/>
    </source>
</evidence>
<keyword evidence="4" id="KW-0521">NADP</keyword>